<evidence type="ECO:0000313" key="3">
    <source>
        <dbReference type="Proteomes" id="UP000003688"/>
    </source>
</evidence>
<feature type="transmembrane region" description="Helical" evidence="1">
    <location>
        <begin position="167"/>
        <end position="183"/>
    </location>
</feature>
<feature type="transmembrane region" description="Helical" evidence="1">
    <location>
        <begin position="21"/>
        <end position="41"/>
    </location>
</feature>
<keyword evidence="1" id="KW-1133">Transmembrane helix</keyword>
<comment type="caution">
    <text evidence="2">The sequence shown here is derived from an EMBL/GenBank/DDBJ whole genome shotgun (WGS) entry which is preliminary data.</text>
</comment>
<gene>
    <name evidence="2" type="ORF">Cflav_PD3903</name>
</gene>
<dbReference type="GO" id="GO:0005886">
    <property type="term" value="C:plasma membrane"/>
    <property type="evidence" value="ECO:0007669"/>
    <property type="project" value="UniProtKB-SubCell"/>
</dbReference>
<feature type="transmembrane region" description="Helical" evidence="1">
    <location>
        <begin position="224"/>
        <end position="252"/>
    </location>
</feature>
<evidence type="ECO:0008006" key="4">
    <source>
        <dbReference type="Google" id="ProtNLM"/>
    </source>
</evidence>
<accession>B9XG24</accession>
<dbReference type="RefSeq" id="WP_007414770.1">
    <property type="nucleotide sequence ID" value="NZ_ABOX02000011.1"/>
</dbReference>
<dbReference type="OrthoDB" id="9810558at2"/>
<dbReference type="GO" id="GO:0140359">
    <property type="term" value="F:ABC-type transporter activity"/>
    <property type="evidence" value="ECO:0007669"/>
    <property type="project" value="InterPro"/>
</dbReference>
<evidence type="ECO:0000256" key="1">
    <source>
        <dbReference type="SAM" id="Phobius"/>
    </source>
</evidence>
<dbReference type="EMBL" id="ABOX02000011">
    <property type="protein sequence ID" value="EEF61186.1"/>
    <property type="molecule type" value="Genomic_DNA"/>
</dbReference>
<reference evidence="2 3" key="1">
    <citation type="journal article" date="2011" name="J. Bacteriol.">
        <title>Genome sequence of 'Pedosphaera parvula' Ellin514, an aerobic Verrucomicrobial isolate from pasture soil.</title>
        <authorList>
            <person name="Kant R."/>
            <person name="van Passel M.W."/>
            <person name="Sangwan P."/>
            <person name="Palva A."/>
            <person name="Lucas S."/>
            <person name="Copeland A."/>
            <person name="Lapidus A."/>
            <person name="Glavina Del Rio T."/>
            <person name="Dalin E."/>
            <person name="Tice H."/>
            <person name="Bruce D."/>
            <person name="Goodwin L."/>
            <person name="Pitluck S."/>
            <person name="Chertkov O."/>
            <person name="Larimer F.W."/>
            <person name="Land M.L."/>
            <person name="Hauser L."/>
            <person name="Brettin T.S."/>
            <person name="Detter J.C."/>
            <person name="Han S."/>
            <person name="de Vos W.M."/>
            <person name="Janssen P.H."/>
            <person name="Smidt H."/>
        </authorList>
    </citation>
    <scope>NUCLEOTIDE SEQUENCE [LARGE SCALE GENOMIC DNA]</scope>
    <source>
        <strain evidence="2 3">Ellin514</strain>
    </source>
</reference>
<keyword evidence="3" id="KW-1185">Reference proteome</keyword>
<feature type="transmembrane region" description="Helical" evidence="1">
    <location>
        <begin position="53"/>
        <end position="74"/>
    </location>
</feature>
<feature type="transmembrane region" description="Helical" evidence="1">
    <location>
        <begin position="94"/>
        <end position="122"/>
    </location>
</feature>
<keyword evidence="1" id="KW-0812">Transmembrane</keyword>
<dbReference type="PANTHER" id="PTHR43471">
    <property type="entry name" value="ABC TRANSPORTER PERMEASE"/>
    <property type="match status" value="1"/>
</dbReference>
<feature type="transmembrane region" description="Helical" evidence="1">
    <location>
        <begin position="143"/>
        <end position="161"/>
    </location>
</feature>
<dbReference type="AlphaFoldDB" id="B9XG24"/>
<organism evidence="2 3">
    <name type="scientific">Pedosphaera parvula (strain Ellin514)</name>
    <dbReference type="NCBI Taxonomy" id="320771"/>
    <lineage>
        <taxon>Bacteria</taxon>
        <taxon>Pseudomonadati</taxon>
        <taxon>Verrucomicrobiota</taxon>
        <taxon>Pedosphaerae</taxon>
        <taxon>Pedosphaerales</taxon>
        <taxon>Pedosphaeraceae</taxon>
        <taxon>Pedosphaera</taxon>
    </lineage>
</organism>
<protein>
    <recommendedName>
        <fullName evidence="4">ABC transporter permease</fullName>
    </recommendedName>
</protein>
<proteinExistence type="predicted"/>
<dbReference type="STRING" id="320771.Cflav_PD3903"/>
<keyword evidence="1" id="KW-0472">Membrane</keyword>
<dbReference type="PANTHER" id="PTHR43471:SF10">
    <property type="entry name" value="SLL1107 PROTEIN"/>
    <property type="match status" value="1"/>
</dbReference>
<name>B9XG24_PEDPL</name>
<sequence>MNVIFALSNVVIKELYRRKDFYVLFIMTVIITLVMASANLFHDDKIIRYLKEICLLLIWVSALVMAVGTAARQIPAERENRTIFPLLAKPVTRWHVIVGKFLGCWLACGMALVVFYLFLLLVSASRDHAWPILEYFQALWLQWMFLAIVISFVLWGSIVFAAPSSNATISLVFIIGILLIGRHLHQVAIERPEPFRTIISIIYFIIPHLEWFDVRDLVIHSKGLIAWVDCGFATVYAAAYTGFFLFSAWLCFRQKALN</sequence>
<dbReference type="Pfam" id="PF12679">
    <property type="entry name" value="ABC2_membrane_2"/>
    <property type="match status" value="1"/>
</dbReference>
<dbReference type="Proteomes" id="UP000003688">
    <property type="component" value="Unassembled WGS sequence"/>
</dbReference>
<evidence type="ECO:0000313" key="2">
    <source>
        <dbReference type="EMBL" id="EEF61186.1"/>
    </source>
</evidence>